<name>A0A2T1C2W4_9CYAN</name>
<dbReference type="InterPro" id="IPR029060">
    <property type="entry name" value="PIN-like_dom_sf"/>
</dbReference>
<sequence length="140" mass="15877">MTVNIVVDTSVFISALIGSKGASRELIRRCLQREYQPLMGNALFCEYESVMSREEIISKCSLSSAEISALLTSFMSVSQWVFIYYLWRPNLKDEADNHLIELAVAGNAQIIATKNLKDFRNTQLLFPNLSILKPEEIIRS</sequence>
<protein>
    <submittedName>
        <fullName evidence="2">Putative toxin-antitoxin system toxin component, PIN family</fullName>
    </submittedName>
</protein>
<feature type="domain" description="PIN" evidence="1">
    <location>
        <begin position="5"/>
        <end position="116"/>
    </location>
</feature>
<accession>A0A2T1C2W4</accession>
<dbReference type="InterPro" id="IPR002716">
    <property type="entry name" value="PIN_dom"/>
</dbReference>
<dbReference type="EMBL" id="PVWJ01000054">
    <property type="protein sequence ID" value="PSB02609.1"/>
    <property type="molecule type" value="Genomic_DNA"/>
</dbReference>
<reference evidence="2 3" key="1">
    <citation type="submission" date="2018-02" db="EMBL/GenBank/DDBJ databases">
        <authorList>
            <person name="Cohen D.B."/>
            <person name="Kent A.D."/>
        </authorList>
    </citation>
    <scope>NUCLEOTIDE SEQUENCE [LARGE SCALE GENOMIC DNA]</scope>
    <source>
        <strain evidence="2 3">CCAP 1448/3</strain>
    </source>
</reference>
<dbReference type="AlphaFoldDB" id="A0A2T1C2W4"/>
<dbReference type="OrthoDB" id="271187at2"/>
<gene>
    <name evidence="2" type="ORF">C7B64_12230</name>
</gene>
<organism evidence="2 3">
    <name type="scientific">Merismopedia glauca CCAP 1448/3</name>
    <dbReference type="NCBI Taxonomy" id="1296344"/>
    <lineage>
        <taxon>Bacteria</taxon>
        <taxon>Bacillati</taxon>
        <taxon>Cyanobacteriota</taxon>
        <taxon>Cyanophyceae</taxon>
        <taxon>Synechococcales</taxon>
        <taxon>Merismopediaceae</taxon>
        <taxon>Merismopedia</taxon>
    </lineage>
</organism>
<keyword evidence="3" id="KW-1185">Reference proteome</keyword>
<evidence type="ECO:0000313" key="2">
    <source>
        <dbReference type="EMBL" id="PSB02609.1"/>
    </source>
</evidence>
<dbReference type="RefSeq" id="WP_106288934.1">
    <property type="nucleotide sequence ID" value="NZ_CAWNTC010000047.1"/>
</dbReference>
<evidence type="ECO:0000259" key="1">
    <source>
        <dbReference type="Pfam" id="PF13470"/>
    </source>
</evidence>
<dbReference type="Pfam" id="PF13470">
    <property type="entry name" value="PIN_3"/>
    <property type="match status" value="1"/>
</dbReference>
<dbReference type="CDD" id="cd09854">
    <property type="entry name" value="PIN_VapC-like"/>
    <property type="match status" value="1"/>
</dbReference>
<dbReference type="PANTHER" id="PTHR34610">
    <property type="entry name" value="SSL7007 PROTEIN"/>
    <property type="match status" value="1"/>
</dbReference>
<dbReference type="InterPro" id="IPR002850">
    <property type="entry name" value="PIN_toxin-like"/>
</dbReference>
<dbReference type="NCBIfam" id="TIGR00305">
    <property type="entry name" value="putative toxin-antitoxin system toxin component, PIN family"/>
    <property type="match status" value="1"/>
</dbReference>
<proteinExistence type="predicted"/>
<comment type="caution">
    <text evidence="2">The sequence shown here is derived from an EMBL/GenBank/DDBJ whole genome shotgun (WGS) entry which is preliminary data.</text>
</comment>
<dbReference type="Proteomes" id="UP000238762">
    <property type="component" value="Unassembled WGS sequence"/>
</dbReference>
<reference evidence="2 3" key="2">
    <citation type="submission" date="2018-03" db="EMBL/GenBank/DDBJ databases">
        <title>The ancient ancestry and fast evolution of plastids.</title>
        <authorList>
            <person name="Moore K.R."/>
            <person name="Magnabosco C."/>
            <person name="Momper L."/>
            <person name="Gold D.A."/>
            <person name="Bosak T."/>
            <person name="Fournier G.P."/>
        </authorList>
    </citation>
    <scope>NUCLEOTIDE SEQUENCE [LARGE SCALE GENOMIC DNA]</scope>
    <source>
        <strain evidence="2 3">CCAP 1448/3</strain>
    </source>
</reference>
<evidence type="ECO:0000313" key="3">
    <source>
        <dbReference type="Proteomes" id="UP000238762"/>
    </source>
</evidence>
<dbReference type="SUPFAM" id="SSF88723">
    <property type="entry name" value="PIN domain-like"/>
    <property type="match status" value="1"/>
</dbReference>
<dbReference type="PANTHER" id="PTHR34610:SF3">
    <property type="entry name" value="SSL7007 PROTEIN"/>
    <property type="match status" value="1"/>
</dbReference>